<reference evidence="2" key="1">
    <citation type="submission" date="2020-03" db="EMBL/GenBank/DDBJ databases">
        <authorList>
            <person name="Weist P."/>
        </authorList>
    </citation>
    <scope>NUCLEOTIDE SEQUENCE</scope>
</reference>
<sequence length="209" mass="22841">MFMRPLRCLRGSSSELTLACINLDRNLCEGSSLGALETSLRCSRLKVSSELTRCKSGGGSGSDTVRSGLSEAVTLADPSRYVIASADPPLLRTSPHRTVSPPLPRPQLHGPTAPRSSHRGDWRQRRAPLDALPPVNHRKRTSSPSIVEKVTCPESSEENLVLYVTLLTKSKRGRQAHCQALVNHRRSSPDLKVVKSAHPMGLYFSKMAP</sequence>
<keyword evidence="3" id="KW-1185">Reference proteome</keyword>
<feature type="compositionally biased region" description="Basic and acidic residues" evidence="1">
    <location>
        <begin position="118"/>
        <end position="128"/>
    </location>
</feature>
<comment type="caution">
    <text evidence="2">The sequence shown here is derived from an EMBL/GenBank/DDBJ whole genome shotgun (WGS) entry which is preliminary data.</text>
</comment>
<accession>A0A9N7UX40</accession>
<evidence type="ECO:0000313" key="3">
    <source>
        <dbReference type="Proteomes" id="UP001153269"/>
    </source>
</evidence>
<proteinExistence type="predicted"/>
<evidence type="ECO:0000313" key="2">
    <source>
        <dbReference type="EMBL" id="CAB1438573.1"/>
    </source>
</evidence>
<dbReference type="Proteomes" id="UP001153269">
    <property type="component" value="Unassembled WGS sequence"/>
</dbReference>
<feature type="region of interest" description="Disordered" evidence="1">
    <location>
        <begin position="87"/>
        <end position="128"/>
    </location>
</feature>
<dbReference type="AlphaFoldDB" id="A0A9N7UX40"/>
<name>A0A9N7UX40_PLEPL</name>
<protein>
    <submittedName>
        <fullName evidence="2">Uncharacterized protein</fullName>
    </submittedName>
</protein>
<gene>
    <name evidence="2" type="ORF">PLEPLA_LOCUS26471</name>
</gene>
<evidence type="ECO:0000256" key="1">
    <source>
        <dbReference type="SAM" id="MobiDB-lite"/>
    </source>
</evidence>
<dbReference type="EMBL" id="CADEAL010002180">
    <property type="protein sequence ID" value="CAB1438573.1"/>
    <property type="molecule type" value="Genomic_DNA"/>
</dbReference>
<organism evidence="2 3">
    <name type="scientific">Pleuronectes platessa</name>
    <name type="common">European plaice</name>
    <dbReference type="NCBI Taxonomy" id="8262"/>
    <lineage>
        <taxon>Eukaryota</taxon>
        <taxon>Metazoa</taxon>
        <taxon>Chordata</taxon>
        <taxon>Craniata</taxon>
        <taxon>Vertebrata</taxon>
        <taxon>Euteleostomi</taxon>
        <taxon>Actinopterygii</taxon>
        <taxon>Neopterygii</taxon>
        <taxon>Teleostei</taxon>
        <taxon>Neoteleostei</taxon>
        <taxon>Acanthomorphata</taxon>
        <taxon>Carangaria</taxon>
        <taxon>Pleuronectiformes</taxon>
        <taxon>Pleuronectoidei</taxon>
        <taxon>Pleuronectidae</taxon>
        <taxon>Pleuronectes</taxon>
    </lineage>
</organism>